<dbReference type="AlphaFoldDB" id="A0A5M8R2H6"/>
<keyword evidence="3" id="KW-1185">Reference proteome</keyword>
<gene>
    <name evidence="2" type="ORF">FEM33_04555</name>
</gene>
<dbReference type="Proteomes" id="UP000323994">
    <property type="component" value="Unassembled WGS sequence"/>
</dbReference>
<comment type="caution">
    <text evidence="2">The sequence shown here is derived from an EMBL/GenBank/DDBJ whole genome shotgun (WGS) entry which is preliminary data.</text>
</comment>
<proteinExistence type="predicted"/>
<evidence type="ECO:0000313" key="3">
    <source>
        <dbReference type="Proteomes" id="UP000323994"/>
    </source>
</evidence>
<feature type="region of interest" description="Disordered" evidence="1">
    <location>
        <begin position="51"/>
        <end position="102"/>
    </location>
</feature>
<evidence type="ECO:0000256" key="1">
    <source>
        <dbReference type="SAM" id="MobiDB-lite"/>
    </source>
</evidence>
<evidence type="ECO:0000313" key="2">
    <source>
        <dbReference type="EMBL" id="KAA6440943.1"/>
    </source>
</evidence>
<accession>A0A5M8R2H6</accession>
<dbReference type="PROSITE" id="PS51257">
    <property type="entry name" value="PROKAR_LIPOPROTEIN"/>
    <property type="match status" value="1"/>
</dbReference>
<organism evidence="2 3">
    <name type="scientific">Dyadobacter flavalbus</name>
    <dbReference type="NCBI Taxonomy" id="2579942"/>
    <lineage>
        <taxon>Bacteria</taxon>
        <taxon>Pseudomonadati</taxon>
        <taxon>Bacteroidota</taxon>
        <taxon>Cytophagia</taxon>
        <taxon>Cytophagales</taxon>
        <taxon>Spirosomataceae</taxon>
        <taxon>Dyadobacter</taxon>
    </lineage>
</organism>
<evidence type="ECO:0008006" key="4">
    <source>
        <dbReference type="Google" id="ProtNLM"/>
    </source>
</evidence>
<reference evidence="2 3" key="1">
    <citation type="submission" date="2019-05" db="EMBL/GenBank/DDBJ databases">
        <authorList>
            <person name="Qu J.-H."/>
        </authorList>
    </citation>
    <scope>NUCLEOTIDE SEQUENCE [LARGE SCALE GENOMIC DNA]</scope>
    <source>
        <strain evidence="2 3">NS28</strain>
    </source>
</reference>
<protein>
    <recommendedName>
        <fullName evidence="4">Lipoprotein</fullName>
    </recommendedName>
</protein>
<sequence>MRKNRIILSVIMTVIAAISISSCTYRSYNPGYDYGYRYGYGYRYPVPPPPPRRIIVKHTPPPRVVHAERHRSSRQYDRNYRRQYNRGNQYGRNSARTHGPRR</sequence>
<name>A0A5M8R2H6_9BACT</name>
<dbReference type="EMBL" id="VBSN01000025">
    <property type="protein sequence ID" value="KAA6440943.1"/>
    <property type="molecule type" value="Genomic_DNA"/>
</dbReference>
<dbReference type="RefSeq" id="WP_139010925.1">
    <property type="nucleotide sequence ID" value="NZ_VBSN01000025.1"/>
</dbReference>